<reference evidence="2 3" key="1">
    <citation type="submission" date="2012-10" db="EMBL/GenBank/DDBJ databases">
        <authorList>
            <person name="Zafar N."/>
            <person name="Inman J."/>
            <person name="Hall N."/>
            <person name="Lorenzi H."/>
            <person name="Caler E."/>
        </authorList>
    </citation>
    <scope>NUCLEOTIDE SEQUENCE [LARGE SCALE GENOMIC DNA]</scope>
    <source>
        <strain evidence="2 3">IP1</strain>
    </source>
</reference>
<evidence type="ECO:0000313" key="2">
    <source>
        <dbReference type="EMBL" id="ELP93646.1"/>
    </source>
</evidence>
<dbReference type="RefSeq" id="XP_004260417.1">
    <property type="nucleotide sequence ID" value="XM_004260369.1"/>
</dbReference>
<dbReference type="GO" id="GO:0005829">
    <property type="term" value="C:cytosol"/>
    <property type="evidence" value="ECO:0007669"/>
    <property type="project" value="TreeGrafter"/>
</dbReference>
<gene>
    <name evidence="2" type="ORF">EIN_124990</name>
</gene>
<dbReference type="PANTHER" id="PTHR10621">
    <property type="entry name" value="UV EXCISION REPAIR PROTEIN RAD23"/>
    <property type="match status" value="1"/>
</dbReference>
<dbReference type="InterPro" id="IPR029071">
    <property type="entry name" value="Ubiquitin-like_domsf"/>
</dbReference>
<dbReference type="KEGG" id="eiv:EIN_124990"/>
<protein>
    <recommendedName>
        <fullName evidence="1">Ubiquitin-like domain-containing protein</fullName>
    </recommendedName>
</protein>
<feature type="non-terminal residue" evidence="2">
    <location>
        <position position="299"/>
    </location>
</feature>
<dbReference type="EMBL" id="KB206280">
    <property type="protein sequence ID" value="ELP93646.1"/>
    <property type="molecule type" value="Genomic_DNA"/>
</dbReference>
<dbReference type="GO" id="GO:0070628">
    <property type="term" value="F:proteasome binding"/>
    <property type="evidence" value="ECO:0007669"/>
    <property type="project" value="TreeGrafter"/>
</dbReference>
<dbReference type="GO" id="GO:0005654">
    <property type="term" value="C:nucleoplasm"/>
    <property type="evidence" value="ECO:0007669"/>
    <property type="project" value="TreeGrafter"/>
</dbReference>
<keyword evidence="3" id="KW-1185">Reference proteome</keyword>
<dbReference type="SMART" id="SM00213">
    <property type="entry name" value="UBQ"/>
    <property type="match status" value="1"/>
</dbReference>
<evidence type="ECO:0000259" key="1">
    <source>
        <dbReference type="PROSITE" id="PS50053"/>
    </source>
</evidence>
<dbReference type="AlphaFoldDB" id="L7FNF9"/>
<dbReference type="Proteomes" id="UP000014680">
    <property type="component" value="Unassembled WGS sequence"/>
</dbReference>
<dbReference type="PROSITE" id="PS50053">
    <property type="entry name" value="UBIQUITIN_2"/>
    <property type="match status" value="1"/>
</dbReference>
<sequence length="299" mass="35296">MVSFLDSFHIMIVCKYFNSFNDFVQLMIVSKKYKDIVTQFHYNPIPLTFNTLHYFTHLETLHLYSHEDQMFPENTFYARVYHYIQVNVITLVGKTIIVYVHNLATVLDLKTEIEKSENITTCQQRIIFNNKLLQNDVKLHEVGIVDKSNVRLVLALKKPVILLYDSSASEGINSTQKVDIKIELCNSVFSCLYPTPQNVDENNKKCIWSAFYTSKQHSKYIKNSKEDDNLILEINNKKFEYLFWEAETYNTFDGEKYVAKNIEEVREVLDRLGLNTREQNDFIVYWVKSLQRYKKMGIV</sequence>
<dbReference type="Pfam" id="PF00240">
    <property type="entry name" value="ubiquitin"/>
    <property type="match status" value="1"/>
</dbReference>
<dbReference type="PANTHER" id="PTHR10621:SF0">
    <property type="entry name" value="UV EXCISION REPAIR PROTEIN RAD23"/>
    <property type="match status" value="1"/>
</dbReference>
<accession>L7FNF9</accession>
<dbReference type="InterPro" id="IPR000626">
    <property type="entry name" value="Ubiquitin-like_dom"/>
</dbReference>
<dbReference type="CDD" id="cd17039">
    <property type="entry name" value="Ubl_ubiquitin_like"/>
    <property type="match status" value="1"/>
</dbReference>
<organism evidence="2 3">
    <name type="scientific">Entamoeba invadens IP1</name>
    <dbReference type="NCBI Taxonomy" id="370355"/>
    <lineage>
        <taxon>Eukaryota</taxon>
        <taxon>Amoebozoa</taxon>
        <taxon>Evosea</taxon>
        <taxon>Archamoebae</taxon>
        <taxon>Mastigamoebida</taxon>
        <taxon>Entamoebidae</taxon>
        <taxon>Entamoeba</taxon>
    </lineage>
</organism>
<dbReference type="SUPFAM" id="SSF54236">
    <property type="entry name" value="Ubiquitin-like"/>
    <property type="match status" value="1"/>
</dbReference>
<dbReference type="GO" id="GO:0031593">
    <property type="term" value="F:polyubiquitin modification-dependent protein binding"/>
    <property type="evidence" value="ECO:0007669"/>
    <property type="project" value="TreeGrafter"/>
</dbReference>
<proteinExistence type="predicted"/>
<dbReference type="GO" id="GO:0043130">
    <property type="term" value="F:ubiquitin binding"/>
    <property type="evidence" value="ECO:0007669"/>
    <property type="project" value="TreeGrafter"/>
</dbReference>
<name>L7FNF9_ENTIV</name>
<dbReference type="Gene3D" id="3.10.20.90">
    <property type="entry name" value="Phosphatidylinositol 3-kinase Catalytic Subunit, Chain A, domain 1"/>
    <property type="match status" value="1"/>
</dbReference>
<dbReference type="GO" id="GO:0043161">
    <property type="term" value="P:proteasome-mediated ubiquitin-dependent protein catabolic process"/>
    <property type="evidence" value="ECO:0007669"/>
    <property type="project" value="TreeGrafter"/>
</dbReference>
<evidence type="ECO:0000313" key="3">
    <source>
        <dbReference type="Proteomes" id="UP000014680"/>
    </source>
</evidence>
<dbReference type="VEuPathDB" id="AmoebaDB:EIN_124990"/>
<dbReference type="GeneID" id="14892630"/>
<feature type="domain" description="Ubiquitin-like" evidence="1">
    <location>
        <begin position="84"/>
        <end position="159"/>
    </location>
</feature>
<dbReference type="OrthoDB" id="428577at2759"/>